<evidence type="ECO:0000313" key="3">
    <source>
        <dbReference type="EMBL" id="SYX89981.1"/>
    </source>
</evidence>
<dbReference type="Pfam" id="PF03432">
    <property type="entry name" value="Relaxase"/>
    <property type="match status" value="1"/>
</dbReference>
<accession>A0A383RU55</accession>
<keyword evidence="1" id="KW-0175">Coiled coil</keyword>
<sequence length="465" mass="52277">MISKIKEFSKTFRERIIYEFAAHQCDCEKIKHVEFIGGNLVSANPYYEFTEAGARKVFVDPEQIIEEFGNHTAMYKGDSDKLCAHYILSLAPGEKLTSAEWLVAVNDFMRGLGYDSSTKYVAVVHRDTDKEHVHIVASRVRLVDRDPGSKRAALGANFQLVSDSNDRHKGMGAARAIEHKYELSTPKTDGWSKELPGHSDPAKDHAHIIRGISKDVFKASNRPRTMAQLVDRLAERGVQIRVSEKNGVVQGISYRLDRLNGRWISGSTVMATKLTWSALQRNGVSYSPFRDNAKLGVGIGIAQPATQSLNNDGALFRVYVKLPKQTKELKEYVRKRSIRMNFYSGDDRISTCLGFNVGINYSFRKLKKAEVELESERKRLEDLLRQTMKVVEAMLKNLFSLFEVHVDYNSDTSDITRPALKLSVGVEDNVLVQDAEQSIHEQSLAQLQRLAACCAAEPAISELAF</sequence>
<reference evidence="4" key="1">
    <citation type="submission" date="2018-08" db="EMBL/GenBank/DDBJ databases">
        <authorList>
            <person name="Blom J."/>
        </authorList>
    </citation>
    <scope>NUCLEOTIDE SEQUENCE [LARGE SCALE GENOMIC DNA]</scope>
    <source>
        <strain evidence="4">CCOS 865</strain>
    </source>
</reference>
<gene>
    <name evidence="3" type="ORF">CCOS865_02247</name>
</gene>
<evidence type="ECO:0000313" key="4">
    <source>
        <dbReference type="Proteomes" id="UP000263595"/>
    </source>
</evidence>
<name>A0A383RU55_9PSED</name>
<evidence type="ECO:0000256" key="1">
    <source>
        <dbReference type="SAM" id="Coils"/>
    </source>
</evidence>
<protein>
    <recommendedName>
        <fullName evidence="2">MobA/VirD2-like nuclease domain-containing protein</fullName>
    </recommendedName>
</protein>
<dbReference type="EMBL" id="UNOZ01000013">
    <property type="protein sequence ID" value="SYX89981.1"/>
    <property type="molecule type" value="Genomic_DNA"/>
</dbReference>
<dbReference type="OrthoDB" id="915634at2"/>
<organism evidence="3 4">
    <name type="scientific">Pseudomonas reidholzensis</name>
    <dbReference type="NCBI Taxonomy" id="1785162"/>
    <lineage>
        <taxon>Bacteria</taxon>
        <taxon>Pseudomonadati</taxon>
        <taxon>Pseudomonadota</taxon>
        <taxon>Gammaproteobacteria</taxon>
        <taxon>Pseudomonadales</taxon>
        <taxon>Pseudomonadaceae</taxon>
        <taxon>Pseudomonas</taxon>
    </lineage>
</organism>
<dbReference type="InterPro" id="IPR005094">
    <property type="entry name" value="Endonuclease_MobA/VirD2"/>
</dbReference>
<dbReference type="Proteomes" id="UP000263595">
    <property type="component" value="Unassembled WGS sequence"/>
</dbReference>
<keyword evidence="4" id="KW-1185">Reference proteome</keyword>
<feature type="domain" description="MobA/VirD2-like nuclease" evidence="2">
    <location>
        <begin position="59"/>
        <end position="183"/>
    </location>
</feature>
<dbReference type="AlphaFoldDB" id="A0A383RU55"/>
<dbReference type="RefSeq" id="WP_119140764.1">
    <property type="nucleotide sequence ID" value="NZ_CBCSFL010000040.1"/>
</dbReference>
<evidence type="ECO:0000259" key="2">
    <source>
        <dbReference type="Pfam" id="PF03432"/>
    </source>
</evidence>
<proteinExistence type="predicted"/>
<feature type="coiled-coil region" evidence="1">
    <location>
        <begin position="363"/>
        <end position="390"/>
    </location>
</feature>